<evidence type="ECO:0000313" key="8">
    <source>
        <dbReference type="Proteomes" id="UP000821866"/>
    </source>
</evidence>
<dbReference type="EMBL" id="JABSTU010000004">
    <property type="protein sequence ID" value="KAH8033780.1"/>
    <property type="molecule type" value="Genomic_DNA"/>
</dbReference>
<gene>
    <name evidence="7" type="ORF">HPB51_016235</name>
</gene>
<evidence type="ECO:0000256" key="5">
    <source>
        <dbReference type="ARBA" id="ARBA00022801"/>
    </source>
</evidence>
<evidence type="ECO:0000256" key="6">
    <source>
        <dbReference type="ARBA" id="ARBA00023180"/>
    </source>
</evidence>
<dbReference type="Pfam" id="PF00450">
    <property type="entry name" value="Peptidase_S10"/>
    <property type="match status" value="1"/>
</dbReference>
<proteinExistence type="inferred from homology"/>
<keyword evidence="2" id="KW-0121">Carboxypeptidase</keyword>
<dbReference type="PANTHER" id="PTHR11802:SF472">
    <property type="entry name" value="SERINE CARBOXYPEPTIDASE CPVL-RELATED"/>
    <property type="match status" value="1"/>
</dbReference>
<evidence type="ECO:0000256" key="4">
    <source>
        <dbReference type="ARBA" id="ARBA00022729"/>
    </source>
</evidence>
<dbReference type="PRINTS" id="PR00724">
    <property type="entry name" value="CRBOXYPTASEC"/>
</dbReference>
<dbReference type="VEuPathDB" id="VectorBase:LOC119161805"/>
<dbReference type="InterPro" id="IPR001563">
    <property type="entry name" value="Peptidase_S10"/>
</dbReference>
<organism evidence="7 8">
    <name type="scientific">Rhipicephalus microplus</name>
    <name type="common">Cattle tick</name>
    <name type="synonym">Boophilus microplus</name>
    <dbReference type="NCBI Taxonomy" id="6941"/>
    <lineage>
        <taxon>Eukaryota</taxon>
        <taxon>Metazoa</taxon>
        <taxon>Ecdysozoa</taxon>
        <taxon>Arthropoda</taxon>
        <taxon>Chelicerata</taxon>
        <taxon>Arachnida</taxon>
        <taxon>Acari</taxon>
        <taxon>Parasitiformes</taxon>
        <taxon>Ixodida</taxon>
        <taxon>Ixodoidea</taxon>
        <taxon>Ixodidae</taxon>
        <taxon>Rhipicephalinae</taxon>
        <taxon>Rhipicephalus</taxon>
        <taxon>Boophilus</taxon>
    </lineage>
</organism>
<dbReference type="AlphaFoldDB" id="A0A9J6EHQ6"/>
<comment type="similarity">
    <text evidence="1">Belongs to the peptidase S10 family.</text>
</comment>
<accession>A0A9J6EHQ6</accession>
<evidence type="ECO:0000313" key="7">
    <source>
        <dbReference type="EMBL" id="KAH8033780.1"/>
    </source>
</evidence>
<evidence type="ECO:0000256" key="2">
    <source>
        <dbReference type="ARBA" id="ARBA00022645"/>
    </source>
</evidence>
<keyword evidence="4" id="KW-0732">Signal</keyword>
<comment type="caution">
    <text evidence="7">The sequence shown here is derived from an EMBL/GenBank/DDBJ whole genome shotgun (WGS) entry which is preliminary data.</text>
</comment>
<keyword evidence="5" id="KW-0378">Hydrolase</keyword>
<dbReference type="Gene3D" id="3.40.50.1820">
    <property type="entry name" value="alpha/beta hydrolase"/>
    <property type="match status" value="1"/>
</dbReference>
<dbReference type="SUPFAM" id="SSF53474">
    <property type="entry name" value="alpha/beta-Hydrolases"/>
    <property type="match status" value="1"/>
</dbReference>
<keyword evidence="3" id="KW-0645">Protease</keyword>
<dbReference type="InterPro" id="IPR029058">
    <property type="entry name" value="AB_hydrolase_fold"/>
</dbReference>
<reference evidence="7" key="2">
    <citation type="submission" date="2021-09" db="EMBL/GenBank/DDBJ databases">
        <authorList>
            <person name="Jia N."/>
            <person name="Wang J."/>
            <person name="Shi W."/>
            <person name="Du L."/>
            <person name="Sun Y."/>
            <person name="Zhan W."/>
            <person name="Jiang J."/>
            <person name="Wang Q."/>
            <person name="Zhang B."/>
            <person name="Ji P."/>
            <person name="Sakyi L.B."/>
            <person name="Cui X."/>
            <person name="Yuan T."/>
            <person name="Jiang B."/>
            <person name="Yang W."/>
            <person name="Lam T.T.-Y."/>
            <person name="Chang Q."/>
            <person name="Ding S."/>
            <person name="Wang X."/>
            <person name="Zhu J."/>
            <person name="Ruan X."/>
            <person name="Zhao L."/>
            <person name="Wei J."/>
            <person name="Que T."/>
            <person name="Du C."/>
            <person name="Cheng J."/>
            <person name="Dai P."/>
            <person name="Han X."/>
            <person name="Huang E."/>
            <person name="Gao Y."/>
            <person name="Liu J."/>
            <person name="Shao H."/>
            <person name="Ye R."/>
            <person name="Li L."/>
            <person name="Wei W."/>
            <person name="Wang X."/>
            <person name="Wang C."/>
            <person name="Huo Q."/>
            <person name="Li W."/>
            <person name="Guo W."/>
            <person name="Chen H."/>
            <person name="Chen S."/>
            <person name="Zhou L."/>
            <person name="Zhou L."/>
            <person name="Ni X."/>
            <person name="Tian J."/>
            <person name="Zhou Y."/>
            <person name="Sheng Y."/>
            <person name="Liu T."/>
            <person name="Pan Y."/>
            <person name="Xia L."/>
            <person name="Li J."/>
            <person name="Zhao F."/>
            <person name="Cao W."/>
        </authorList>
    </citation>
    <scope>NUCLEOTIDE SEQUENCE</scope>
    <source>
        <strain evidence="7">Rmic-2018</strain>
        <tissue evidence="7">Larvae</tissue>
    </source>
</reference>
<dbReference type="GO" id="GO:0004185">
    <property type="term" value="F:serine-type carboxypeptidase activity"/>
    <property type="evidence" value="ECO:0007669"/>
    <property type="project" value="InterPro"/>
</dbReference>
<evidence type="ECO:0000256" key="1">
    <source>
        <dbReference type="ARBA" id="ARBA00009431"/>
    </source>
</evidence>
<name>A0A9J6EHQ6_RHIMP</name>
<keyword evidence="8" id="KW-1185">Reference proteome</keyword>
<sequence>MQGGHGTSSLLGFFNEHVPYYLSEDGNEAAFRDLTWAKRYWMLYVDQPVGTGYSYTENDAGYTHNQTEVGPDMFEFLQLFFMMFGDLAENDFYIAGELYAASSMASASSARAAAGYVLRVTRDVVAMVRVGNTVESGIKMDRLFFGILAHETFFKNVTGFDYYYNYLTDMKPEGSKAYKAFVQKP</sequence>
<dbReference type="PANTHER" id="PTHR11802">
    <property type="entry name" value="SERINE PROTEASE FAMILY S10 SERINE CARBOXYPEPTIDASE"/>
    <property type="match status" value="1"/>
</dbReference>
<reference evidence="7" key="1">
    <citation type="journal article" date="2020" name="Cell">
        <title>Large-Scale Comparative Analyses of Tick Genomes Elucidate Their Genetic Diversity and Vector Capacities.</title>
        <authorList>
            <consortium name="Tick Genome and Microbiome Consortium (TIGMIC)"/>
            <person name="Jia N."/>
            <person name="Wang J."/>
            <person name="Shi W."/>
            <person name="Du L."/>
            <person name="Sun Y."/>
            <person name="Zhan W."/>
            <person name="Jiang J.F."/>
            <person name="Wang Q."/>
            <person name="Zhang B."/>
            <person name="Ji P."/>
            <person name="Bell-Sakyi L."/>
            <person name="Cui X.M."/>
            <person name="Yuan T.T."/>
            <person name="Jiang B.G."/>
            <person name="Yang W.F."/>
            <person name="Lam T.T."/>
            <person name="Chang Q.C."/>
            <person name="Ding S.J."/>
            <person name="Wang X.J."/>
            <person name="Zhu J.G."/>
            <person name="Ruan X.D."/>
            <person name="Zhao L."/>
            <person name="Wei J.T."/>
            <person name="Ye R.Z."/>
            <person name="Que T.C."/>
            <person name="Du C.H."/>
            <person name="Zhou Y.H."/>
            <person name="Cheng J.X."/>
            <person name="Dai P.F."/>
            <person name="Guo W.B."/>
            <person name="Han X.H."/>
            <person name="Huang E.J."/>
            <person name="Li L.F."/>
            <person name="Wei W."/>
            <person name="Gao Y.C."/>
            <person name="Liu J.Z."/>
            <person name="Shao H.Z."/>
            <person name="Wang X."/>
            <person name="Wang C.C."/>
            <person name="Yang T.C."/>
            <person name="Huo Q.B."/>
            <person name="Li W."/>
            <person name="Chen H.Y."/>
            <person name="Chen S.E."/>
            <person name="Zhou L.G."/>
            <person name="Ni X.B."/>
            <person name="Tian J.H."/>
            <person name="Sheng Y."/>
            <person name="Liu T."/>
            <person name="Pan Y.S."/>
            <person name="Xia L.Y."/>
            <person name="Li J."/>
            <person name="Zhao F."/>
            <person name="Cao W.C."/>
        </authorList>
    </citation>
    <scope>NUCLEOTIDE SEQUENCE</scope>
    <source>
        <strain evidence="7">Rmic-2018</strain>
    </source>
</reference>
<protein>
    <submittedName>
        <fullName evidence="7">Uncharacterized protein</fullName>
    </submittedName>
</protein>
<keyword evidence="6" id="KW-0325">Glycoprotein</keyword>
<dbReference type="Proteomes" id="UP000821866">
    <property type="component" value="Chromosome 2"/>
</dbReference>
<dbReference type="GO" id="GO:0006508">
    <property type="term" value="P:proteolysis"/>
    <property type="evidence" value="ECO:0007669"/>
    <property type="project" value="UniProtKB-KW"/>
</dbReference>
<evidence type="ECO:0000256" key="3">
    <source>
        <dbReference type="ARBA" id="ARBA00022670"/>
    </source>
</evidence>